<dbReference type="InterPro" id="IPR026448">
    <property type="entry name" value="Methyltr_grasp"/>
</dbReference>
<keyword evidence="8" id="KW-0949">S-adenosyl-L-methionine</keyword>
<dbReference type="SUPFAM" id="SSF53335">
    <property type="entry name" value="S-adenosyl-L-methionine-dependent methyltransferases"/>
    <property type="match status" value="1"/>
</dbReference>
<dbReference type="GO" id="GO:0005737">
    <property type="term" value="C:cytoplasm"/>
    <property type="evidence" value="ECO:0007669"/>
    <property type="project" value="UniProtKB-SubCell"/>
</dbReference>
<evidence type="ECO:0000256" key="4">
    <source>
        <dbReference type="ARBA" id="ARBA00013346"/>
    </source>
</evidence>
<evidence type="ECO:0000256" key="9">
    <source>
        <dbReference type="ARBA" id="ARBA00030757"/>
    </source>
</evidence>
<evidence type="ECO:0000256" key="6">
    <source>
        <dbReference type="ARBA" id="ARBA00022603"/>
    </source>
</evidence>
<evidence type="ECO:0000256" key="2">
    <source>
        <dbReference type="ARBA" id="ARBA00005369"/>
    </source>
</evidence>
<dbReference type="Proteomes" id="UP000509303">
    <property type="component" value="Chromosome"/>
</dbReference>
<evidence type="ECO:0000313" key="12">
    <source>
        <dbReference type="EMBL" id="QKW51288.1"/>
    </source>
</evidence>
<evidence type="ECO:0000256" key="1">
    <source>
        <dbReference type="ARBA" id="ARBA00004496"/>
    </source>
</evidence>
<evidence type="ECO:0000256" key="11">
    <source>
        <dbReference type="ARBA" id="ARBA00031350"/>
    </source>
</evidence>
<reference evidence="12 13" key="1">
    <citation type="submission" date="2020-06" db="EMBL/GenBank/DDBJ databases">
        <title>Genome mining for natural products.</title>
        <authorList>
            <person name="Zhang B."/>
            <person name="Shi J."/>
            <person name="Ge H."/>
        </authorList>
    </citation>
    <scope>NUCLEOTIDE SEQUENCE [LARGE SCALE GENOMIC DNA]</scope>
    <source>
        <strain evidence="12 13">NA00687</strain>
    </source>
</reference>
<accession>A0A7H8NBZ0</accession>
<dbReference type="Gene3D" id="3.40.50.150">
    <property type="entry name" value="Vaccinia Virus protein VP39"/>
    <property type="match status" value="1"/>
</dbReference>
<dbReference type="GO" id="GO:0032259">
    <property type="term" value="P:methylation"/>
    <property type="evidence" value="ECO:0007669"/>
    <property type="project" value="UniProtKB-KW"/>
</dbReference>
<dbReference type="Pfam" id="PF01135">
    <property type="entry name" value="PCMT"/>
    <property type="match status" value="1"/>
</dbReference>
<evidence type="ECO:0000256" key="10">
    <source>
        <dbReference type="ARBA" id="ARBA00031323"/>
    </source>
</evidence>
<dbReference type="PANTHER" id="PTHR11579">
    <property type="entry name" value="PROTEIN-L-ISOASPARTATE O-METHYLTRANSFERASE"/>
    <property type="match status" value="1"/>
</dbReference>
<sequence>MIDATLLRRALADEISAQGSLTDPGWRSAVEAVPREAFLGDAVYRIDHDERGTVYASLRRDQLPTTDWLALAYTNDTQVTQVAGVDAGDASGPVCGLPTSSATLPSLVVRMLEAAAIGDGERVLEIGTGTGYSTALLCHRLGSENVTSIEVDPAVARRARSVLHSLGLSPTLVVGDGLEGHQEGAEYDRIVATCSVRTIPHQWLWQARAGGTITTALGGWAQASGLVHLTAHADGTATGRFTGEAISYMLARPHQSPSRASFFLHDGEQRSTHVDPQAVWSWTGRFLTQLAAPSAELLGGGDRVILLDVATGSQAWTEPVAGGGWVVHSHGPLPLWRSVEDAFTQWERAGRPEQSQFGMTVTSTGQRVWMNDPEAPGWFLPC</sequence>
<evidence type="ECO:0000313" key="13">
    <source>
        <dbReference type="Proteomes" id="UP000509303"/>
    </source>
</evidence>
<name>A0A7H8NBZ0_9ACTN</name>
<protein>
    <recommendedName>
        <fullName evidence="4">Protein-L-isoaspartate O-methyltransferase</fullName>
        <ecNumber evidence="3">2.1.1.77</ecNumber>
    </recommendedName>
    <alternativeName>
        <fullName evidence="11">L-isoaspartyl protein carboxyl methyltransferase</fullName>
    </alternativeName>
    <alternativeName>
        <fullName evidence="9">Protein L-isoaspartyl methyltransferase</fullName>
    </alternativeName>
    <alternativeName>
        <fullName evidence="10">Protein-beta-aspartate methyltransferase</fullName>
    </alternativeName>
</protein>
<dbReference type="CDD" id="cd02440">
    <property type="entry name" value="AdoMet_MTases"/>
    <property type="match status" value="1"/>
</dbReference>
<keyword evidence="6 12" id="KW-0489">Methyltransferase</keyword>
<comment type="subcellular location">
    <subcellularLocation>
        <location evidence="1">Cytoplasm</location>
    </subcellularLocation>
</comment>
<dbReference type="PANTHER" id="PTHR11579:SF0">
    <property type="entry name" value="PROTEIN-L-ISOASPARTATE(D-ASPARTATE) O-METHYLTRANSFERASE"/>
    <property type="match status" value="1"/>
</dbReference>
<keyword evidence="5" id="KW-0963">Cytoplasm</keyword>
<comment type="similarity">
    <text evidence="2">Belongs to the methyltransferase superfamily. L-isoaspartyl/D-aspartyl protein methyltransferase family.</text>
</comment>
<evidence type="ECO:0000256" key="3">
    <source>
        <dbReference type="ARBA" id="ARBA00011890"/>
    </source>
</evidence>
<evidence type="ECO:0000256" key="7">
    <source>
        <dbReference type="ARBA" id="ARBA00022679"/>
    </source>
</evidence>
<dbReference type="InterPro" id="IPR029063">
    <property type="entry name" value="SAM-dependent_MTases_sf"/>
</dbReference>
<keyword evidence="7 12" id="KW-0808">Transferase</keyword>
<organism evidence="12 13">
    <name type="scientific">Streptomyces buecherae</name>
    <dbReference type="NCBI Taxonomy" id="2763006"/>
    <lineage>
        <taxon>Bacteria</taxon>
        <taxon>Bacillati</taxon>
        <taxon>Actinomycetota</taxon>
        <taxon>Actinomycetes</taxon>
        <taxon>Kitasatosporales</taxon>
        <taxon>Streptomycetaceae</taxon>
        <taxon>Streptomyces</taxon>
    </lineage>
</organism>
<keyword evidence="13" id="KW-1185">Reference proteome</keyword>
<proteinExistence type="inferred from homology"/>
<dbReference type="GO" id="GO:0004719">
    <property type="term" value="F:protein-L-isoaspartate (D-aspartate) O-methyltransferase activity"/>
    <property type="evidence" value="ECO:0007669"/>
    <property type="project" value="UniProtKB-EC"/>
</dbReference>
<dbReference type="RefSeq" id="WP_176163009.1">
    <property type="nucleotide sequence ID" value="NZ_CP054929.1"/>
</dbReference>
<dbReference type="NCBIfam" id="TIGR04188">
    <property type="entry name" value="methyltr_grsp"/>
    <property type="match status" value="1"/>
</dbReference>
<evidence type="ECO:0000256" key="8">
    <source>
        <dbReference type="ARBA" id="ARBA00022691"/>
    </source>
</evidence>
<dbReference type="AlphaFoldDB" id="A0A7H8NBZ0"/>
<dbReference type="EC" id="2.1.1.77" evidence="3"/>
<dbReference type="InterPro" id="IPR000682">
    <property type="entry name" value="PCMT"/>
</dbReference>
<evidence type="ECO:0000256" key="5">
    <source>
        <dbReference type="ARBA" id="ARBA00022490"/>
    </source>
</evidence>
<dbReference type="EMBL" id="CP054929">
    <property type="protein sequence ID" value="QKW51288.1"/>
    <property type="molecule type" value="Genomic_DNA"/>
</dbReference>
<gene>
    <name evidence="12" type="ORF">HUT08_19065</name>
</gene>